<dbReference type="PIRSF" id="PIRSF029775">
    <property type="entry name" value="Isochor_pyr_lyas"/>
    <property type="match status" value="1"/>
</dbReference>
<dbReference type="EC" id="5.4.99.5" evidence="1"/>
<feature type="binding site" evidence="3">
    <location>
        <position position="31"/>
    </location>
    <ligand>
        <name>substrate</name>
    </ligand>
</feature>
<dbReference type="Gene3D" id="1.20.59.10">
    <property type="entry name" value="Chorismate mutase"/>
    <property type="match status" value="1"/>
</dbReference>
<dbReference type="InterPro" id="IPR036263">
    <property type="entry name" value="Chorismate_II_sf"/>
</dbReference>
<organism evidence="5 6">
    <name type="scientific">Pseudotabrizicola alkalilacus</name>
    <dbReference type="NCBI Taxonomy" id="2305252"/>
    <lineage>
        <taxon>Bacteria</taxon>
        <taxon>Pseudomonadati</taxon>
        <taxon>Pseudomonadota</taxon>
        <taxon>Alphaproteobacteria</taxon>
        <taxon>Rhodobacterales</taxon>
        <taxon>Paracoccaceae</taxon>
        <taxon>Pseudotabrizicola</taxon>
    </lineage>
</organism>
<dbReference type="SMART" id="SM00830">
    <property type="entry name" value="CM_2"/>
    <property type="match status" value="1"/>
</dbReference>
<dbReference type="GO" id="GO:0046417">
    <property type="term" value="P:chorismate metabolic process"/>
    <property type="evidence" value="ECO:0007669"/>
    <property type="project" value="InterPro"/>
</dbReference>
<dbReference type="AlphaFoldDB" id="A0A411Z643"/>
<accession>A0A411Z643</accession>
<dbReference type="GO" id="GO:0016835">
    <property type="term" value="F:carbon-oxygen lyase activity"/>
    <property type="evidence" value="ECO:0007669"/>
    <property type="project" value="InterPro"/>
</dbReference>
<feature type="binding site" evidence="3">
    <location>
        <position position="14"/>
    </location>
    <ligand>
        <name>substrate</name>
    </ligand>
</feature>
<dbReference type="InterPro" id="IPR051331">
    <property type="entry name" value="Chorismate_mutase-related"/>
</dbReference>
<keyword evidence="6" id="KW-1185">Reference proteome</keyword>
<dbReference type="PANTHER" id="PTHR38041:SF1">
    <property type="entry name" value="CHORISMATE MUTASE"/>
    <property type="match status" value="1"/>
</dbReference>
<evidence type="ECO:0000256" key="3">
    <source>
        <dbReference type="PIRSR" id="PIRSR029775-1"/>
    </source>
</evidence>
<dbReference type="Proteomes" id="UP000284547">
    <property type="component" value="Unassembled WGS sequence"/>
</dbReference>
<dbReference type="NCBIfam" id="TIGR01803">
    <property type="entry name" value="CM-like"/>
    <property type="match status" value="1"/>
</dbReference>
<dbReference type="EMBL" id="QWEY01000002">
    <property type="protein sequence ID" value="RGP38482.1"/>
    <property type="molecule type" value="Genomic_DNA"/>
</dbReference>
<dbReference type="InterPro" id="IPR008241">
    <property type="entry name" value="Isochorismate_pyruvate-lyase"/>
</dbReference>
<protein>
    <recommendedName>
        <fullName evidence="1">chorismate mutase</fullName>
        <ecNumber evidence="1">5.4.99.5</ecNumber>
    </recommendedName>
</protein>
<comment type="caution">
    <text evidence="5">The sequence shown here is derived from an EMBL/GenBank/DDBJ whole genome shotgun (WGS) entry which is preliminary data.</text>
</comment>
<keyword evidence="2" id="KW-0413">Isomerase</keyword>
<evidence type="ECO:0000313" key="5">
    <source>
        <dbReference type="EMBL" id="RGP38482.1"/>
    </source>
</evidence>
<dbReference type="InterPro" id="IPR036979">
    <property type="entry name" value="CM_dom_sf"/>
</dbReference>
<dbReference type="OrthoDB" id="514491at2"/>
<gene>
    <name evidence="5" type="ORF">D1012_06655</name>
</gene>
<dbReference type="GO" id="GO:0004106">
    <property type="term" value="F:chorismate mutase activity"/>
    <property type="evidence" value="ECO:0007669"/>
    <property type="project" value="UniProtKB-EC"/>
</dbReference>
<name>A0A411Z643_9RHOB</name>
<evidence type="ECO:0000313" key="6">
    <source>
        <dbReference type="Proteomes" id="UP000284547"/>
    </source>
</evidence>
<dbReference type="GO" id="GO:0009697">
    <property type="term" value="P:salicylic acid biosynthetic process"/>
    <property type="evidence" value="ECO:0007669"/>
    <property type="project" value="InterPro"/>
</dbReference>
<dbReference type="PROSITE" id="PS51168">
    <property type="entry name" value="CHORISMATE_MUT_2"/>
    <property type="match status" value="1"/>
</dbReference>
<evidence type="ECO:0000259" key="4">
    <source>
        <dbReference type="PROSITE" id="PS51168"/>
    </source>
</evidence>
<sequence length="104" mass="11961">MRKPAECETMVHIRAEIDRLDEALVRLLAERAGYIDRAAEIKAEVDLPARIGSRVEEVVTNVRRHATAYGLPPELVEKLWRRLIDWSIAREENRLGPDSMRKDG</sequence>
<evidence type="ECO:0000256" key="2">
    <source>
        <dbReference type="ARBA" id="ARBA00023235"/>
    </source>
</evidence>
<dbReference type="InterPro" id="IPR002701">
    <property type="entry name" value="CM_II_prokaryot"/>
</dbReference>
<dbReference type="SUPFAM" id="SSF48600">
    <property type="entry name" value="Chorismate mutase II"/>
    <property type="match status" value="1"/>
</dbReference>
<feature type="binding site" evidence="3">
    <location>
        <position position="91"/>
    </location>
    <ligand>
        <name>substrate</name>
    </ligand>
</feature>
<evidence type="ECO:0000256" key="1">
    <source>
        <dbReference type="ARBA" id="ARBA00012404"/>
    </source>
</evidence>
<dbReference type="RefSeq" id="WP_118150607.1">
    <property type="nucleotide sequence ID" value="NZ_QWEY01000002.1"/>
</dbReference>
<dbReference type="PANTHER" id="PTHR38041">
    <property type="entry name" value="CHORISMATE MUTASE"/>
    <property type="match status" value="1"/>
</dbReference>
<dbReference type="Pfam" id="PF01817">
    <property type="entry name" value="CM_2"/>
    <property type="match status" value="1"/>
</dbReference>
<proteinExistence type="predicted"/>
<feature type="binding site" evidence="3">
    <location>
        <position position="42"/>
    </location>
    <ligand>
        <name>substrate</name>
    </ligand>
</feature>
<feature type="domain" description="Chorismate mutase" evidence="4">
    <location>
        <begin position="4"/>
        <end position="95"/>
    </location>
</feature>
<reference evidence="5 6" key="1">
    <citation type="submission" date="2018-08" db="EMBL/GenBank/DDBJ databases">
        <title>Flavobacterium tibetense sp. nov., isolated from a wetland YonghuCo on Tibetan Plateau.</title>
        <authorList>
            <person name="Phurbu D."/>
            <person name="Lu H."/>
            <person name="Xing P."/>
        </authorList>
    </citation>
    <scope>NUCLEOTIDE SEQUENCE [LARGE SCALE GENOMIC DNA]</scope>
    <source>
        <strain evidence="5 6">DJC</strain>
    </source>
</reference>